<proteinExistence type="predicted"/>
<keyword evidence="1" id="KW-0812">Transmembrane</keyword>
<evidence type="ECO:0000313" key="2">
    <source>
        <dbReference type="EMBL" id="GAH27911.1"/>
    </source>
</evidence>
<protein>
    <submittedName>
        <fullName evidence="2">Uncharacterized protein</fullName>
    </submittedName>
</protein>
<feature type="transmembrane region" description="Helical" evidence="1">
    <location>
        <begin position="6"/>
        <end position="27"/>
    </location>
</feature>
<dbReference type="AlphaFoldDB" id="X1E3S1"/>
<comment type="caution">
    <text evidence="2">The sequence shown here is derived from an EMBL/GenBank/DDBJ whole genome shotgun (WGS) entry which is preliminary data.</text>
</comment>
<organism evidence="2">
    <name type="scientific">marine sediment metagenome</name>
    <dbReference type="NCBI Taxonomy" id="412755"/>
    <lineage>
        <taxon>unclassified sequences</taxon>
        <taxon>metagenomes</taxon>
        <taxon>ecological metagenomes</taxon>
    </lineage>
</organism>
<accession>X1E3S1</accession>
<sequence length="80" mass="9341">MKKLENLLIIFIVIMLLVGLWILYLSFKIEKNELLIKILISRDGTNAELIGVIQERLERLEGRYGDLEEDRGLLLLRGYP</sequence>
<dbReference type="EMBL" id="BARU01005182">
    <property type="protein sequence ID" value="GAH27911.1"/>
    <property type="molecule type" value="Genomic_DNA"/>
</dbReference>
<reference evidence="2" key="1">
    <citation type="journal article" date="2014" name="Front. Microbiol.">
        <title>High frequency of phylogenetically diverse reductive dehalogenase-homologous genes in deep subseafloor sedimentary metagenomes.</title>
        <authorList>
            <person name="Kawai M."/>
            <person name="Futagami T."/>
            <person name="Toyoda A."/>
            <person name="Takaki Y."/>
            <person name="Nishi S."/>
            <person name="Hori S."/>
            <person name="Arai W."/>
            <person name="Tsubouchi T."/>
            <person name="Morono Y."/>
            <person name="Uchiyama I."/>
            <person name="Ito T."/>
            <person name="Fujiyama A."/>
            <person name="Inagaki F."/>
            <person name="Takami H."/>
        </authorList>
    </citation>
    <scope>NUCLEOTIDE SEQUENCE</scope>
    <source>
        <strain evidence="2">Expedition CK06-06</strain>
    </source>
</reference>
<gene>
    <name evidence="2" type="ORF">S03H2_10026</name>
</gene>
<evidence type="ECO:0000256" key="1">
    <source>
        <dbReference type="SAM" id="Phobius"/>
    </source>
</evidence>
<keyword evidence="1" id="KW-0472">Membrane</keyword>
<name>X1E3S1_9ZZZZ</name>
<keyword evidence="1" id="KW-1133">Transmembrane helix</keyword>